<reference evidence="1 2" key="2">
    <citation type="journal article" date="2022" name="Mol. Ecol. Resour.">
        <title>The genomes of chicory, endive, great burdock and yacon provide insights into Asteraceae paleo-polyploidization history and plant inulin production.</title>
        <authorList>
            <person name="Fan W."/>
            <person name="Wang S."/>
            <person name="Wang H."/>
            <person name="Wang A."/>
            <person name="Jiang F."/>
            <person name="Liu H."/>
            <person name="Zhao H."/>
            <person name="Xu D."/>
            <person name="Zhang Y."/>
        </authorList>
    </citation>
    <scope>NUCLEOTIDE SEQUENCE [LARGE SCALE GENOMIC DNA]</scope>
    <source>
        <strain evidence="2">cv. Punajuju</strain>
        <tissue evidence="1">Leaves</tissue>
    </source>
</reference>
<evidence type="ECO:0000313" key="1">
    <source>
        <dbReference type="EMBL" id="KAI3738346.1"/>
    </source>
</evidence>
<dbReference type="Proteomes" id="UP001055811">
    <property type="component" value="Linkage Group LG05"/>
</dbReference>
<protein>
    <submittedName>
        <fullName evidence="1">Uncharacterized protein</fullName>
    </submittedName>
</protein>
<dbReference type="EMBL" id="CM042013">
    <property type="protein sequence ID" value="KAI3738346.1"/>
    <property type="molecule type" value="Genomic_DNA"/>
</dbReference>
<accession>A0ACB9CVS6</accession>
<organism evidence="1 2">
    <name type="scientific">Cichorium intybus</name>
    <name type="common">Chicory</name>
    <dbReference type="NCBI Taxonomy" id="13427"/>
    <lineage>
        <taxon>Eukaryota</taxon>
        <taxon>Viridiplantae</taxon>
        <taxon>Streptophyta</taxon>
        <taxon>Embryophyta</taxon>
        <taxon>Tracheophyta</taxon>
        <taxon>Spermatophyta</taxon>
        <taxon>Magnoliopsida</taxon>
        <taxon>eudicotyledons</taxon>
        <taxon>Gunneridae</taxon>
        <taxon>Pentapetalae</taxon>
        <taxon>asterids</taxon>
        <taxon>campanulids</taxon>
        <taxon>Asterales</taxon>
        <taxon>Asteraceae</taxon>
        <taxon>Cichorioideae</taxon>
        <taxon>Cichorieae</taxon>
        <taxon>Cichoriinae</taxon>
        <taxon>Cichorium</taxon>
    </lineage>
</organism>
<sequence>MGSSERPKKKVQLWKKATVHFLLCFIVGFFTGFAPTNKSSFPPTHNVIASNGSPEISPPPEKILDRISEQENENSDRSMLDESLSMKVQERPNLGPIEEEGKKVSLTKEKGETVTLTPRRLVIVVTPTSDKDELRGVLLRKMANTLSLIPPPLLWVVVESQSESDEVSDILRKTNVMYRHLVFKENFTDVEVEMDHQRNVALKHIEYHRLSGIVHFASLYNVYDLSFFEEIRAIEVFGTWPMAFLSANRQRVRIEGPVCDSSEVIGWHLKSLNNSADDATRSPVHISTVGFNSSILWDPERWGRLSSAQHTSQNSIKFVKEEVLEEETKLKGVPQDGCSKVMLWNLHIPRASLFTLTSGMLMIEFGEDESLHRQRPPSLPSTTLPLSIRRRNISHLPSSPTLPHFIVSGFPLVVQTSTSPCDRTVHITRKRSLQRFKSVSFTVMGKKGSWLSSIKKALSPSSKEKKSQKSKKKVLDGEKTSVPLVEPASVSRDPPRVPPPPEVVADEQPKSVAAATAQPSRITELTWYSGKPIDEIATIRIQTAFRGYLARRALRALRGLVRLKTLVDGPTGNRQIANTLKSMQNLSRMQCQINSRRIRMSEENQAFQRQLLQKQAKELESLQMGEDWNDSLQSKEQIEAKLLSKYEATMRRERAMAYSFSHQQPWKKSARTTNLLFMDPTNPQWGWSWLERYMAGRPLDPRGEKDHSSVRNGINITGIEIAKSYARRQLSSIPSTPKSTRVPAASRKLKRGAIGPGLDEDSRSVVSVQSEMNRRHSIAGSSVRDDESIDSSLSVPSYMAATKSAKARSRGQSLLGPISMEKELAPKKRLSFPGPPARPRRHSGPPKLQSSITTVI</sequence>
<keyword evidence="2" id="KW-1185">Reference proteome</keyword>
<comment type="caution">
    <text evidence="1">The sequence shown here is derived from an EMBL/GenBank/DDBJ whole genome shotgun (WGS) entry which is preliminary data.</text>
</comment>
<name>A0ACB9CVS6_CICIN</name>
<proteinExistence type="predicted"/>
<evidence type="ECO:0000313" key="2">
    <source>
        <dbReference type="Proteomes" id="UP001055811"/>
    </source>
</evidence>
<reference evidence="2" key="1">
    <citation type="journal article" date="2022" name="Mol. Ecol. Resour.">
        <title>The genomes of chicory, endive, great burdock and yacon provide insights into Asteraceae palaeo-polyploidization history and plant inulin production.</title>
        <authorList>
            <person name="Fan W."/>
            <person name="Wang S."/>
            <person name="Wang H."/>
            <person name="Wang A."/>
            <person name="Jiang F."/>
            <person name="Liu H."/>
            <person name="Zhao H."/>
            <person name="Xu D."/>
            <person name="Zhang Y."/>
        </authorList>
    </citation>
    <scope>NUCLEOTIDE SEQUENCE [LARGE SCALE GENOMIC DNA]</scope>
    <source>
        <strain evidence="2">cv. Punajuju</strain>
    </source>
</reference>
<gene>
    <name evidence="1" type="ORF">L2E82_28375</name>
</gene>